<feature type="signal peptide" evidence="2">
    <location>
        <begin position="1"/>
        <end position="23"/>
    </location>
</feature>
<gene>
    <name evidence="3" type="ORF">AAW00_04305</name>
</gene>
<dbReference type="AlphaFoldDB" id="A0A0G9MYM0"/>
<dbReference type="Gene3D" id="2.40.160.10">
    <property type="entry name" value="Porin"/>
    <property type="match status" value="1"/>
</dbReference>
<reference evidence="3 4" key="1">
    <citation type="submission" date="2015-04" db="EMBL/GenBank/DDBJ databases">
        <title>The draft genome sequence of Erythrobacter luteus KA37.</title>
        <authorList>
            <person name="Zhuang L."/>
            <person name="Liu Y."/>
            <person name="Shao Z."/>
        </authorList>
    </citation>
    <scope>NUCLEOTIDE SEQUENCE [LARGE SCALE GENOMIC DNA]</scope>
    <source>
        <strain evidence="3 4">KA37</strain>
    </source>
</reference>
<dbReference type="Pfam" id="PF07396">
    <property type="entry name" value="Porin_O_P"/>
    <property type="match status" value="1"/>
</dbReference>
<dbReference type="InterPro" id="IPR023614">
    <property type="entry name" value="Porin_dom_sf"/>
</dbReference>
<keyword evidence="4" id="KW-1185">Reference proteome</keyword>
<keyword evidence="1" id="KW-0175">Coiled coil</keyword>
<dbReference type="InterPro" id="IPR010870">
    <property type="entry name" value="Porin_O/P"/>
</dbReference>
<feature type="chain" id="PRO_5002580710" description="Porin" evidence="2">
    <location>
        <begin position="24"/>
        <end position="463"/>
    </location>
</feature>
<evidence type="ECO:0000313" key="4">
    <source>
        <dbReference type="Proteomes" id="UP000053464"/>
    </source>
</evidence>
<organism evidence="3 4">
    <name type="scientific">Aurantiacibacter luteus</name>
    <dbReference type="NCBI Taxonomy" id="1581420"/>
    <lineage>
        <taxon>Bacteria</taxon>
        <taxon>Pseudomonadati</taxon>
        <taxon>Pseudomonadota</taxon>
        <taxon>Alphaproteobacteria</taxon>
        <taxon>Sphingomonadales</taxon>
        <taxon>Erythrobacteraceae</taxon>
        <taxon>Aurantiacibacter</taxon>
    </lineage>
</organism>
<proteinExistence type="predicted"/>
<keyword evidence="2" id="KW-0732">Signal</keyword>
<evidence type="ECO:0000256" key="1">
    <source>
        <dbReference type="SAM" id="Coils"/>
    </source>
</evidence>
<dbReference type="STRING" id="1581420.AAW00_04305"/>
<name>A0A0G9MYM0_9SPHN</name>
<dbReference type="EMBL" id="LBHB01000001">
    <property type="protein sequence ID" value="KLE35634.1"/>
    <property type="molecule type" value="Genomic_DNA"/>
</dbReference>
<dbReference type="SUPFAM" id="SSF56935">
    <property type="entry name" value="Porins"/>
    <property type="match status" value="1"/>
</dbReference>
<comment type="caution">
    <text evidence="3">The sequence shown here is derived from an EMBL/GenBank/DDBJ whole genome shotgun (WGS) entry which is preliminary data.</text>
</comment>
<protein>
    <recommendedName>
        <fullName evidence="5">Porin</fullName>
    </recommendedName>
</protein>
<evidence type="ECO:0000313" key="3">
    <source>
        <dbReference type="EMBL" id="KLE35634.1"/>
    </source>
</evidence>
<dbReference type="PATRIC" id="fig|1581420.6.peg.868"/>
<evidence type="ECO:0000256" key="2">
    <source>
        <dbReference type="SAM" id="SignalP"/>
    </source>
</evidence>
<dbReference type="RefSeq" id="WP_047003039.1">
    <property type="nucleotide sequence ID" value="NZ_LBHB01000001.1"/>
</dbReference>
<evidence type="ECO:0008006" key="5">
    <source>
        <dbReference type="Google" id="ProtNLM"/>
    </source>
</evidence>
<feature type="coiled-coil region" evidence="1">
    <location>
        <begin position="28"/>
        <end position="62"/>
    </location>
</feature>
<dbReference type="OrthoDB" id="9807854at2"/>
<accession>A0A0G9MYM0</accession>
<dbReference type="Proteomes" id="UP000053464">
    <property type="component" value="Unassembled WGS sequence"/>
</dbReference>
<sequence>MRSIKAYPLPLLALALVATPVAAQDADHHTSEAEVAALRAQVAALSDQLAVLNARIDAMAQQAPAQPVIAVPTSAPAAAAPVVTSAHPVEISMGAAPEVESDDGFSFKPFGRLQLDAGWTSLPDGLGREDGFGAEVRRARIGVEGDIPGGFGYKMEIDVATGEAELTDALLTYEAGDIELTVGQHNTFQGLEELTSSRFTSFIERAAFTDAFGFERRLGVSAQYGKGPVLVQAGVFADNIADLPESSAWSADGRVVYFPEVGGTQLHFGASAHYTDIADGGSVRYRQRPLVHFTGERLINTGNLAADSEFGLGVELAAIRGPFHFAAEGFRQQVSGLGLAEDTASFTGGYVEGGLFLTSGDSRGYRGGRWNRTRPARPVGEGGIGAIQANLRYDYLELNDSDVGVLGGSQNAYQASLIWTTTDFTRLQVNYGRMEYDDAVFALPNGTRDYSADVIGMRAEFDF</sequence>